<dbReference type="EMBL" id="JBJQOH010000004">
    <property type="protein sequence ID" value="KAL3690617.1"/>
    <property type="molecule type" value="Genomic_DNA"/>
</dbReference>
<feature type="region of interest" description="Disordered" evidence="1">
    <location>
        <begin position="200"/>
        <end position="287"/>
    </location>
</feature>
<evidence type="ECO:0000313" key="2">
    <source>
        <dbReference type="EMBL" id="KAL3690617.1"/>
    </source>
</evidence>
<comment type="caution">
    <text evidence="2">The sequence shown here is derived from an EMBL/GenBank/DDBJ whole genome shotgun (WGS) entry which is preliminary data.</text>
</comment>
<evidence type="ECO:0000313" key="3">
    <source>
        <dbReference type="Proteomes" id="UP001633002"/>
    </source>
</evidence>
<proteinExistence type="predicted"/>
<evidence type="ECO:0000256" key="1">
    <source>
        <dbReference type="SAM" id="MobiDB-lite"/>
    </source>
</evidence>
<name>A0ABD3HGG5_9MARC</name>
<gene>
    <name evidence="2" type="ORF">R1sor_016926</name>
</gene>
<dbReference type="AlphaFoldDB" id="A0ABD3HGG5"/>
<organism evidence="2 3">
    <name type="scientific">Riccia sorocarpa</name>
    <dbReference type="NCBI Taxonomy" id="122646"/>
    <lineage>
        <taxon>Eukaryota</taxon>
        <taxon>Viridiplantae</taxon>
        <taxon>Streptophyta</taxon>
        <taxon>Embryophyta</taxon>
        <taxon>Marchantiophyta</taxon>
        <taxon>Marchantiopsida</taxon>
        <taxon>Marchantiidae</taxon>
        <taxon>Marchantiales</taxon>
        <taxon>Ricciaceae</taxon>
        <taxon>Riccia</taxon>
    </lineage>
</organism>
<protein>
    <submittedName>
        <fullName evidence="2">Uncharacterized protein</fullName>
    </submittedName>
</protein>
<reference evidence="2 3" key="1">
    <citation type="submission" date="2024-09" db="EMBL/GenBank/DDBJ databases">
        <title>Chromosome-scale assembly of Riccia sorocarpa.</title>
        <authorList>
            <person name="Paukszto L."/>
        </authorList>
    </citation>
    <scope>NUCLEOTIDE SEQUENCE [LARGE SCALE GENOMIC DNA]</scope>
    <source>
        <strain evidence="2">LP-2024</strain>
        <tissue evidence="2">Aerial parts of the thallus</tissue>
    </source>
</reference>
<keyword evidence="3" id="KW-1185">Reference proteome</keyword>
<feature type="compositionally biased region" description="Basic and acidic residues" evidence="1">
    <location>
        <begin position="211"/>
        <end position="243"/>
    </location>
</feature>
<sequence>MLEVQEEDIPVAVDQVPPSSAIDDVTMDDNPVDVRVASVPASDHEVEDLVEAMDVLDSQVAVLTTTEATTGSYSTDSAVAEMTMGENLVEIRGASEPAYDHEVEKGKIFHEVVSTTSEATTVEVLIANIPFAAVQAPPTSAVADVTMGENLMEFGGAFEPTYDHKVKKGQIFSEAVPTTLEAQETAPSSPVDSTICEKDFTSWSRSPSPEAPRRIQPERKGKKKMDEGEAANMEHKGKWKVDEQSSIEPTKKKKRSDDSDEDSNESTWEQGEAVQYTHFAELGKNKR</sequence>
<accession>A0ABD3HGG5</accession>
<dbReference type="Proteomes" id="UP001633002">
    <property type="component" value="Unassembled WGS sequence"/>
</dbReference>